<reference evidence="9 10" key="1">
    <citation type="submission" date="2013-12" db="EMBL/GenBank/DDBJ databases">
        <authorList>
            <consortium name="DOE Joint Genome Institute"/>
            <person name="Muyzer G."/>
            <person name="Huntemann M."/>
            <person name="Han J."/>
            <person name="Chen A."/>
            <person name="Kyrpides N."/>
            <person name="Mavromatis K."/>
            <person name="Markowitz V."/>
            <person name="Palaniappan K."/>
            <person name="Ivanova N."/>
            <person name="Schaumberg A."/>
            <person name="Pati A."/>
            <person name="Liolios K."/>
            <person name="Nordberg H.P."/>
            <person name="Cantor M.N."/>
            <person name="Hua S.X."/>
            <person name="Woyke T."/>
        </authorList>
    </citation>
    <scope>NUCLEOTIDE SEQUENCE [LARGE SCALE GENOMIC DNA]</scope>
    <source>
        <strain evidence="9 10">ARh 1</strain>
    </source>
</reference>
<evidence type="ECO:0000256" key="2">
    <source>
        <dbReference type="ARBA" id="ARBA00009212"/>
    </source>
</evidence>
<keyword evidence="3" id="KW-0813">Transport</keyword>
<proteinExistence type="inferred from homology"/>
<dbReference type="InterPro" id="IPR007208">
    <property type="entry name" value="MrpF/PhaF-like"/>
</dbReference>
<evidence type="ECO:0000256" key="4">
    <source>
        <dbReference type="ARBA" id="ARBA00022475"/>
    </source>
</evidence>
<comment type="subcellular location">
    <subcellularLocation>
        <location evidence="1">Cell membrane</location>
        <topology evidence="1">Multi-pass membrane protein</topology>
    </subcellularLocation>
</comment>
<dbReference type="RefSeq" id="WP_025367250.1">
    <property type="nucleotide sequence ID" value="NZ_CP007029.1"/>
</dbReference>
<dbReference type="KEGG" id="tti:THITH_04145"/>
<keyword evidence="10" id="KW-1185">Reference proteome</keyword>
<dbReference type="GO" id="GO:0005886">
    <property type="term" value="C:plasma membrane"/>
    <property type="evidence" value="ECO:0007669"/>
    <property type="project" value="UniProtKB-SubCell"/>
</dbReference>
<evidence type="ECO:0000313" key="9">
    <source>
        <dbReference type="EMBL" id="AHE97588.1"/>
    </source>
</evidence>
<name>W0DKQ6_9GAMM</name>
<gene>
    <name evidence="9" type="ORF">THITH_04145</name>
</gene>
<evidence type="ECO:0000256" key="8">
    <source>
        <dbReference type="SAM" id="Phobius"/>
    </source>
</evidence>
<protein>
    <submittedName>
        <fullName evidence="9">pH regulation protein F</fullName>
    </submittedName>
</protein>
<evidence type="ECO:0000256" key="7">
    <source>
        <dbReference type="ARBA" id="ARBA00023136"/>
    </source>
</evidence>
<keyword evidence="5 8" id="KW-0812">Transmembrane</keyword>
<comment type="similarity">
    <text evidence="2">Belongs to the CPA3 antiporters (TC 2.A.63) subunit F family.</text>
</comment>
<accession>W0DKQ6</accession>
<dbReference type="PANTHER" id="PTHR34702:SF1">
    <property type="entry name" value="NA(+)_H(+) ANTIPORTER SUBUNIT F"/>
    <property type="match status" value="1"/>
</dbReference>
<dbReference type="STRING" id="713585.THITH_04145"/>
<keyword evidence="4" id="KW-1003">Cell membrane</keyword>
<feature type="transmembrane region" description="Helical" evidence="8">
    <location>
        <begin position="33"/>
        <end position="52"/>
    </location>
</feature>
<dbReference type="GO" id="GO:0015385">
    <property type="term" value="F:sodium:proton antiporter activity"/>
    <property type="evidence" value="ECO:0007669"/>
    <property type="project" value="TreeGrafter"/>
</dbReference>
<feature type="transmembrane region" description="Helical" evidence="8">
    <location>
        <begin position="58"/>
        <end position="78"/>
    </location>
</feature>
<dbReference type="OrthoDB" id="6170784at2"/>
<keyword evidence="7 8" id="KW-0472">Membrane</keyword>
<organism evidence="9 10">
    <name type="scientific">Thioalkalivibrio paradoxus ARh 1</name>
    <dbReference type="NCBI Taxonomy" id="713585"/>
    <lineage>
        <taxon>Bacteria</taxon>
        <taxon>Pseudomonadati</taxon>
        <taxon>Pseudomonadota</taxon>
        <taxon>Gammaproteobacteria</taxon>
        <taxon>Chromatiales</taxon>
        <taxon>Ectothiorhodospiraceae</taxon>
        <taxon>Thioalkalivibrio</taxon>
    </lineage>
</organism>
<dbReference type="HOGENOM" id="CLU_125825_6_0_6"/>
<dbReference type="AlphaFoldDB" id="W0DKQ6"/>
<feature type="transmembrane region" description="Helical" evidence="8">
    <location>
        <begin position="6"/>
        <end position="24"/>
    </location>
</feature>
<evidence type="ECO:0000256" key="1">
    <source>
        <dbReference type="ARBA" id="ARBA00004651"/>
    </source>
</evidence>
<dbReference type="PANTHER" id="PTHR34702">
    <property type="entry name" value="NA(+)/H(+) ANTIPORTER SUBUNIT F1"/>
    <property type="match status" value="1"/>
</dbReference>
<evidence type="ECO:0000256" key="6">
    <source>
        <dbReference type="ARBA" id="ARBA00022989"/>
    </source>
</evidence>
<dbReference type="Pfam" id="PF04066">
    <property type="entry name" value="MrpF_PhaF"/>
    <property type="match status" value="1"/>
</dbReference>
<sequence length="102" mass="10560">MTEFYPALAVLLLLNIVVGMVRILRGPTAADRMLAAEMFATSAVVIVLLMAVSSGNLALVDVALVFALLAALASVTFVSRAWSAIAETGAAAQCADPPEQEP</sequence>
<evidence type="ECO:0000256" key="3">
    <source>
        <dbReference type="ARBA" id="ARBA00022448"/>
    </source>
</evidence>
<evidence type="ECO:0000313" key="10">
    <source>
        <dbReference type="Proteomes" id="UP000005289"/>
    </source>
</evidence>
<keyword evidence="6 8" id="KW-1133">Transmembrane helix</keyword>
<dbReference type="EMBL" id="CP007029">
    <property type="protein sequence ID" value="AHE97588.1"/>
    <property type="molecule type" value="Genomic_DNA"/>
</dbReference>
<evidence type="ECO:0000256" key="5">
    <source>
        <dbReference type="ARBA" id="ARBA00022692"/>
    </source>
</evidence>
<dbReference type="Proteomes" id="UP000005289">
    <property type="component" value="Chromosome"/>
</dbReference>